<dbReference type="InterPro" id="IPR036388">
    <property type="entry name" value="WH-like_DNA-bd_sf"/>
</dbReference>
<reference evidence="7 8" key="1">
    <citation type="submission" date="2019-10" db="EMBL/GenBank/DDBJ databases">
        <title>Description of Paenibacillus choica sp. nov.</title>
        <authorList>
            <person name="Carlier A."/>
            <person name="Qi S."/>
        </authorList>
    </citation>
    <scope>NUCLEOTIDE SEQUENCE [LARGE SCALE GENOMIC DNA]</scope>
    <source>
        <strain evidence="7 8">LMG 31460</strain>
    </source>
</reference>
<comment type="caution">
    <text evidence="7">The sequence shown here is derived from an EMBL/GenBank/DDBJ whole genome shotgun (WGS) entry which is preliminary data.</text>
</comment>
<dbReference type="Proteomes" id="UP000658690">
    <property type="component" value="Unassembled WGS sequence"/>
</dbReference>
<dbReference type="InterPro" id="IPR039425">
    <property type="entry name" value="RNA_pol_sigma-70-like"/>
</dbReference>
<dbReference type="NCBIfam" id="TIGR02937">
    <property type="entry name" value="sigma70-ECF"/>
    <property type="match status" value="1"/>
</dbReference>
<comment type="similarity">
    <text evidence="1">Belongs to the sigma-70 factor family. ECF subfamily.</text>
</comment>
<dbReference type="InterPro" id="IPR013324">
    <property type="entry name" value="RNA_pol_sigma_r3/r4-like"/>
</dbReference>
<dbReference type="InterPro" id="IPR007627">
    <property type="entry name" value="RNA_pol_sigma70_r2"/>
</dbReference>
<dbReference type="InterPro" id="IPR013325">
    <property type="entry name" value="RNA_pol_sigma_r2"/>
</dbReference>
<dbReference type="SUPFAM" id="SSF88659">
    <property type="entry name" value="Sigma3 and sigma4 domains of RNA polymerase sigma factors"/>
    <property type="match status" value="1"/>
</dbReference>
<evidence type="ECO:0000313" key="8">
    <source>
        <dbReference type="Proteomes" id="UP000658690"/>
    </source>
</evidence>
<evidence type="ECO:0000256" key="2">
    <source>
        <dbReference type="ARBA" id="ARBA00023015"/>
    </source>
</evidence>
<dbReference type="InterPro" id="IPR014284">
    <property type="entry name" value="RNA_pol_sigma-70_dom"/>
</dbReference>
<dbReference type="SUPFAM" id="SSF88946">
    <property type="entry name" value="Sigma2 domain of RNA polymerase sigma factors"/>
    <property type="match status" value="1"/>
</dbReference>
<proteinExistence type="inferred from homology"/>
<gene>
    <name evidence="7" type="ORF">GC102_31410</name>
</gene>
<dbReference type="InterPro" id="IPR013249">
    <property type="entry name" value="RNA_pol_sigma70_r4_t2"/>
</dbReference>
<name>A0ABX1ZCN2_9BACL</name>
<keyword evidence="8" id="KW-1185">Reference proteome</keyword>
<evidence type="ECO:0000256" key="1">
    <source>
        <dbReference type="ARBA" id="ARBA00010641"/>
    </source>
</evidence>
<evidence type="ECO:0000256" key="3">
    <source>
        <dbReference type="ARBA" id="ARBA00023082"/>
    </source>
</evidence>
<dbReference type="Pfam" id="PF08281">
    <property type="entry name" value="Sigma70_r4_2"/>
    <property type="match status" value="1"/>
</dbReference>
<dbReference type="Gene3D" id="1.10.10.10">
    <property type="entry name" value="Winged helix-like DNA-binding domain superfamily/Winged helix DNA-binding domain"/>
    <property type="match status" value="1"/>
</dbReference>
<dbReference type="RefSeq" id="WP_171693039.1">
    <property type="nucleotide sequence ID" value="NZ_WHOC01000163.1"/>
</dbReference>
<organism evidence="7 8">
    <name type="scientific">Paenibacillus germinis</name>
    <dbReference type="NCBI Taxonomy" id="2654979"/>
    <lineage>
        <taxon>Bacteria</taxon>
        <taxon>Bacillati</taxon>
        <taxon>Bacillota</taxon>
        <taxon>Bacilli</taxon>
        <taxon>Bacillales</taxon>
        <taxon>Paenibacillaceae</taxon>
        <taxon>Paenibacillus</taxon>
    </lineage>
</organism>
<dbReference type="CDD" id="cd06171">
    <property type="entry name" value="Sigma70_r4"/>
    <property type="match status" value="1"/>
</dbReference>
<keyword evidence="3" id="KW-0731">Sigma factor</keyword>
<evidence type="ECO:0000259" key="6">
    <source>
        <dbReference type="Pfam" id="PF08281"/>
    </source>
</evidence>
<evidence type="ECO:0000313" key="7">
    <source>
        <dbReference type="EMBL" id="NOU90219.1"/>
    </source>
</evidence>
<dbReference type="Pfam" id="PF04542">
    <property type="entry name" value="Sigma70_r2"/>
    <property type="match status" value="1"/>
</dbReference>
<dbReference type="EMBL" id="WHOC01000163">
    <property type="protein sequence ID" value="NOU90219.1"/>
    <property type="molecule type" value="Genomic_DNA"/>
</dbReference>
<dbReference type="PANTHER" id="PTHR43133">
    <property type="entry name" value="RNA POLYMERASE ECF-TYPE SIGMA FACTO"/>
    <property type="match status" value="1"/>
</dbReference>
<evidence type="ECO:0000259" key="5">
    <source>
        <dbReference type="Pfam" id="PF04542"/>
    </source>
</evidence>
<keyword evidence="2" id="KW-0805">Transcription regulation</keyword>
<feature type="domain" description="RNA polymerase sigma factor 70 region 4 type 2" evidence="6">
    <location>
        <begin position="103"/>
        <end position="154"/>
    </location>
</feature>
<dbReference type="PANTHER" id="PTHR43133:SF51">
    <property type="entry name" value="RNA POLYMERASE SIGMA FACTOR"/>
    <property type="match status" value="1"/>
</dbReference>
<feature type="domain" description="RNA polymerase sigma-70 region 2" evidence="5">
    <location>
        <begin position="9"/>
        <end position="73"/>
    </location>
</feature>
<sequence length="166" mass="19646">MNSQDSEWIKKHMNIIYLYLVKNGANSEDAKDIVQETFYKALLYADSIASNNLTAWLFKVAINAYYDLCRKQNKLVKLSCDLDYQISQNPLPEEELILKECHQEIQQVLNQLSPTYKELLVMKYEKEMSYLNIGNSLGMKIEKVKTYLSRAKKQFFKNYRRYTDNE</sequence>
<protein>
    <submittedName>
        <fullName evidence="7">Sigma-70 family RNA polymerase sigma factor</fullName>
    </submittedName>
</protein>
<keyword evidence="4" id="KW-0804">Transcription</keyword>
<accession>A0ABX1ZCN2</accession>
<evidence type="ECO:0000256" key="4">
    <source>
        <dbReference type="ARBA" id="ARBA00023163"/>
    </source>
</evidence>
<dbReference type="Gene3D" id="1.10.1740.10">
    <property type="match status" value="1"/>
</dbReference>